<feature type="site" description="Transition state stabilizer" evidence="12">
    <location>
        <position position="75"/>
    </location>
</feature>
<evidence type="ECO:0000256" key="2">
    <source>
        <dbReference type="ARBA" id="ARBA00004496"/>
    </source>
</evidence>
<evidence type="ECO:0000256" key="7">
    <source>
        <dbReference type="ARBA" id="ARBA00014308"/>
    </source>
</evidence>
<evidence type="ECO:0000256" key="5">
    <source>
        <dbReference type="ARBA" id="ARBA00011738"/>
    </source>
</evidence>
<feature type="binding site" evidence="12">
    <location>
        <position position="327"/>
    </location>
    <ligand>
        <name>substrate</name>
    </ligand>
</feature>
<dbReference type="HAMAP" id="MF_00218">
    <property type="entry name" value="URO_D"/>
    <property type="match status" value="1"/>
</dbReference>
<dbReference type="PROSITE" id="PS00906">
    <property type="entry name" value="UROD_1"/>
    <property type="match status" value="1"/>
</dbReference>
<dbReference type="PANTHER" id="PTHR21091">
    <property type="entry name" value="METHYLTETRAHYDROFOLATE:HOMOCYSTEINE METHYLTRANSFERASE RELATED"/>
    <property type="match status" value="1"/>
</dbReference>
<evidence type="ECO:0000256" key="9">
    <source>
        <dbReference type="ARBA" id="ARBA00022793"/>
    </source>
</evidence>
<dbReference type="SUPFAM" id="SSF51726">
    <property type="entry name" value="UROD/MetE-like"/>
    <property type="match status" value="1"/>
</dbReference>
<gene>
    <name evidence="12 17" type="primary">hemE</name>
</gene>
<feature type="domain" description="Uroporphyrinogen decarboxylase (URO-D)" evidence="16">
    <location>
        <begin position="140"/>
        <end position="156"/>
    </location>
</feature>
<dbReference type="NCBIfam" id="TIGR01464">
    <property type="entry name" value="hemE"/>
    <property type="match status" value="1"/>
</dbReference>
<comment type="function">
    <text evidence="1 12">Catalyzes the decarboxylation of four acetate groups of uroporphyrinogen-III to yield coproporphyrinogen-III.</text>
</comment>
<dbReference type="InterPro" id="IPR006361">
    <property type="entry name" value="Uroporphyrinogen_deCO2ase_HemE"/>
</dbReference>
<reference evidence="17" key="1">
    <citation type="journal article" date="2011" name="PLoS ONE">
        <title>Identification and Phylogenetic Analysis of Heme Synthesis Genes in Trypanosomatids and Their Bacterial Endosymbionts.</title>
        <authorList>
            <person name="Alves J.M.P."/>
            <person name="Voegtly L.J."/>
            <person name="Matveyev A.V."/>
            <person name="Lara A.M."/>
            <person name="da Silva F.M."/>
            <person name="Serrano M.G."/>
            <person name="Buck G.A."/>
            <person name="Teixeira M.M.G."/>
            <person name="Camargo E.P."/>
        </authorList>
    </citation>
    <scope>NUCLEOTIDE SEQUENCE</scope>
</reference>
<comment type="caution">
    <text evidence="12">Lacks conserved residue(s) required for the propagation of feature annotation.</text>
</comment>
<dbReference type="Gene3D" id="3.20.20.210">
    <property type="match status" value="1"/>
</dbReference>
<keyword evidence="10 12" id="KW-0456">Lyase</keyword>
<dbReference type="PANTHER" id="PTHR21091:SF169">
    <property type="entry name" value="UROPORPHYRINOGEN DECARBOXYLASE"/>
    <property type="match status" value="1"/>
</dbReference>
<evidence type="ECO:0000313" key="17">
    <source>
        <dbReference type="EMBL" id="AEM25265.1"/>
    </source>
</evidence>
<evidence type="ECO:0000256" key="1">
    <source>
        <dbReference type="ARBA" id="ARBA00002448"/>
    </source>
</evidence>
<dbReference type="InterPro" id="IPR038071">
    <property type="entry name" value="UROD/MetE-like_sf"/>
</dbReference>
<organism evidence="17">
    <name type="scientific">Candidatus Kinetoplastidibacterium galati</name>
    <dbReference type="NCBI Taxonomy" id="994695"/>
    <lineage>
        <taxon>Bacteria</taxon>
        <taxon>Pseudomonadati</taxon>
        <taxon>Pseudomonadota</taxon>
        <taxon>Betaproteobacteria</taxon>
        <taxon>Candidatus Kinetoplastidibacterium</taxon>
    </lineage>
</organism>
<dbReference type="EMBL" id="JF756607">
    <property type="protein sequence ID" value="AEM25265.1"/>
    <property type="molecule type" value="Genomic_DNA"/>
</dbReference>
<dbReference type="GO" id="GO:0019353">
    <property type="term" value="P:protoporphyrinogen IX biosynthetic process from glutamate"/>
    <property type="evidence" value="ECO:0007669"/>
    <property type="project" value="TreeGrafter"/>
</dbReference>
<feature type="binding site" evidence="12">
    <location>
        <position position="207"/>
    </location>
    <ligand>
        <name>substrate</name>
    </ligand>
</feature>
<evidence type="ECO:0000256" key="8">
    <source>
        <dbReference type="ARBA" id="ARBA00022490"/>
    </source>
</evidence>
<sequence length="354" mass="39567">MLKNDILLRSLLREHVEYTPIWLMRQAGRYLPEYRKIRELAGSFMSLLTNPDYACEVTLQPLRRYNLDAVILFSDILTIPNAMGLGLSFTDGLGPSFSRKIRTEDDVKRLLSVPDMNSLSYVFDTINLVKNELKQQVPLIGFSGSPWTLACYMIEGQSSKDFSNIKKMLYSRPDLLHKVLEINTESIIQYLNSQIASGVDAVMLFDTWGGILTGTAFKDFSLAYNKKIFDSLNRTVGDRRIPIVSFTKGGSLWLKDIVKSGCDAIGLDWTIDMSEARHITSDAVALQGNLDPLALLGDHSLLRAEARNIIESFGFVGNGGHVFNIGHGLTPSTDPDAVAELIEEVHSYSRLFHV</sequence>
<feature type="binding site" evidence="12">
    <location>
        <position position="152"/>
    </location>
    <ligand>
        <name>substrate</name>
    </ligand>
</feature>
<evidence type="ECO:0000256" key="6">
    <source>
        <dbReference type="ARBA" id="ARBA00012288"/>
    </source>
</evidence>
<feature type="binding site" evidence="12">
    <location>
        <position position="75"/>
    </location>
    <ligand>
        <name>substrate</name>
    </ligand>
</feature>
<protein>
    <recommendedName>
        <fullName evidence="7 12">Uroporphyrinogen decarboxylase</fullName>
        <shortName evidence="12">UPD</shortName>
        <shortName evidence="12">URO-D</shortName>
        <ecNumber evidence="6 12">4.1.1.37</ecNumber>
    </recommendedName>
</protein>
<evidence type="ECO:0000256" key="14">
    <source>
        <dbReference type="RuleBase" id="RU004169"/>
    </source>
</evidence>
<name>G1C9L2_9PROT</name>
<dbReference type="Pfam" id="PF01208">
    <property type="entry name" value="URO-D"/>
    <property type="match status" value="1"/>
</dbReference>
<keyword evidence="11 12" id="KW-0627">Porphyrin biosynthesis</keyword>
<dbReference type="PROSITE" id="PS00907">
    <property type="entry name" value="UROD_2"/>
    <property type="match status" value="1"/>
</dbReference>
<dbReference type="AlphaFoldDB" id="G1C9L2"/>
<accession>G1C9L2</accession>
<feature type="domain" description="Uroporphyrinogen decarboxylase (URO-D)" evidence="15">
    <location>
        <begin position="20"/>
        <end position="29"/>
    </location>
</feature>
<proteinExistence type="inferred from homology"/>
<dbReference type="GO" id="GO:0005829">
    <property type="term" value="C:cytosol"/>
    <property type="evidence" value="ECO:0007669"/>
    <property type="project" value="TreeGrafter"/>
</dbReference>
<evidence type="ECO:0000259" key="15">
    <source>
        <dbReference type="PROSITE" id="PS00906"/>
    </source>
</evidence>
<keyword evidence="9 12" id="KW-0210">Decarboxylase</keyword>
<evidence type="ECO:0000256" key="10">
    <source>
        <dbReference type="ARBA" id="ARBA00023239"/>
    </source>
</evidence>
<comment type="similarity">
    <text evidence="4 12 14">Belongs to the uroporphyrinogen decarboxylase family.</text>
</comment>
<dbReference type="EC" id="4.1.1.37" evidence="6 12"/>
<dbReference type="GO" id="GO:0004853">
    <property type="term" value="F:uroporphyrinogen decarboxylase activity"/>
    <property type="evidence" value="ECO:0007669"/>
    <property type="project" value="UniProtKB-UniRule"/>
</dbReference>
<dbReference type="FunFam" id="3.20.20.210:FF:000001">
    <property type="entry name" value="Uroporphyrinogen decarboxylase"/>
    <property type="match status" value="1"/>
</dbReference>
<evidence type="ECO:0000256" key="12">
    <source>
        <dbReference type="HAMAP-Rule" id="MF_00218"/>
    </source>
</evidence>
<evidence type="ECO:0000259" key="16">
    <source>
        <dbReference type="PROSITE" id="PS00907"/>
    </source>
</evidence>
<comment type="subcellular location">
    <subcellularLocation>
        <location evidence="2 12">Cytoplasm</location>
    </subcellularLocation>
</comment>
<comment type="pathway">
    <text evidence="3 12 13">Porphyrin-containing compound metabolism; protoporphyrin-IX biosynthesis; coproporphyrinogen-III from 5-aminolevulinate: step 4/4.</text>
</comment>
<evidence type="ECO:0000256" key="3">
    <source>
        <dbReference type="ARBA" id="ARBA00004804"/>
    </source>
</evidence>
<feature type="binding site" evidence="12">
    <location>
        <begin position="25"/>
        <end position="29"/>
    </location>
    <ligand>
        <name>substrate</name>
    </ligand>
</feature>
<dbReference type="CDD" id="cd00717">
    <property type="entry name" value="URO-D"/>
    <property type="match status" value="1"/>
</dbReference>
<dbReference type="UniPathway" id="UPA00251">
    <property type="reaction ID" value="UER00321"/>
</dbReference>
<evidence type="ECO:0000256" key="11">
    <source>
        <dbReference type="ARBA" id="ARBA00023244"/>
    </source>
</evidence>
<keyword evidence="8 12" id="KW-0963">Cytoplasm</keyword>
<comment type="subunit">
    <text evidence="5 12">Homodimer.</text>
</comment>
<evidence type="ECO:0000256" key="4">
    <source>
        <dbReference type="ARBA" id="ARBA00009935"/>
    </source>
</evidence>
<comment type="catalytic activity">
    <reaction evidence="12 13">
        <text>uroporphyrinogen III + 4 H(+) = coproporphyrinogen III + 4 CO2</text>
        <dbReference type="Rhea" id="RHEA:19865"/>
        <dbReference type="ChEBI" id="CHEBI:15378"/>
        <dbReference type="ChEBI" id="CHEBI:16526"/>
        <dbReference type="ChEBI" id="CHEBI:57308"/>
        <dbReference type="ChEBI" id="CHEBI:57309"/>
        <dbReference type="EC" id="4.1.1.37"/>
    </reaction>
</comment>
<dbReference type="InterPro" id="IPR000257">
    <property type="entry name" value="Uroporphyrinogen_deCOase"/>
</dbReference>
<evidence type="ECO:0000256" key="13">
    <source>
        <dbReference type="RuleBase" id="RU000554"/>
    </source>
</evidence>